<feature type="transmembrane region" description="Helical" evidence="2">
    <location>
        <begin position="178"/>
        <end position="200"/>
    </location>
</feature>
<feature type="compositionally biased region" description="Polar residues" evidence="1">
    <location>
        <begin position="439"/>
        <end position="452"/>
    </location>
</feature>
<dbReference type="AlphaFoldDB" id="Q2HCF9"/>
<organism evidence="3 4">
    <name type="scientific">Chaetomium globosum (strain ATCC 6205 / CBS 148.51 / DSM 1962 / NBRC 6347 / NRRL 1970)</name>
    <name type="common">Soil fungus</name>
    <dbReference type="NCBI Taxonomy" id="306901"/>
    <lineage>
        <taxon>Eukaryota</taxon>
        <taxon>Fungi</taxon>
        <taxon>Dikarya</taxon>
        <taxon>Ascomycota</taxon>
        <taxon>Pezizomycotina</taxon>
        <taxon>Sordariomycetes</taxon>
        <taxon>Sordariomycetidae</taxon>
        <taxon>Sordariales</taxon>
        <taxon>Chaetomiaceae</taxon>
        <taxon>Chaetomium</taxon>
    </lineage>
</organism>
<keyword evidence="2" id="KW-0472">Membrane</keyword>
<name>Q2HCF9_CHAGB</name>
<proteinExistence type="predicted"/>
<keyword evidence="2" id="KW-1133">Transmembrane helix</keyword>
<dbReference type="VEuPathDB" id="FungiDB:CHGG_02095"/>
<dbReference type="OMA" id="VAEFWIM"/>
<dbReference type="RefSeq" id="XP_001221316.1">
    <property type="nucleotide sequence ID" value="XM_001221315.1"/>
</dbReference>
<keyword evidence="4" id="KW-1185">Reference proteome</keyword>
<feature type="compositionally biased region" description="Basic and acidic residues" evidence="1">
    <location>
        <begin position="425"/>
        <end position="438"/>
    </location>
</feature>
<dbReference type="HOGENOM" id="CLU_022448_0_0_1"/>
<dbReference type="Proteomes" id="UP000001056">
    <property type="component" value="Unassembled WGS sequence"/>
</dbReference>
<feature type="transmembrane region" description="Helical" evidence="2">
    <location>
        <begin position="353"/>
        <end position="375"/>
    </location>
</feature>
<feature type="transmembrane region" description="Helical" evidence="2">
    <location>
        <begin position="212"/>
        <end position="234"/>
    </location>
</feature>
<sequence>MIPARGIHTHLIRVRSSEPAEPRLRGLKACQCCLVPMSGSPIGVPGTGVWGVDSRGAIEPKPTPDRRSCSPFKQSRIESATTRCIHDVTITMDPALGFRPCVRPGSQLGSHAPMVGVFRRRPIISAHVLKPSSPGMLKERSHPRAMILPRDAGTPATAGSEFGTTPDTKPVARLDAVGIWWITFGAIWTALLVCGMTFLYKKRNTPTLRLRGLSLTFAGIILLHFYWISVQIGYSVGPLAPEVAEFWIMSIWYPFGIALFQAGNSQFLHVAKAQSRFARPPSQMKTRFDEKRPAGKPTLLQRLRQMDYSKRMFMFVTMGMAVQLLVVIIIYMISRKIPFRLPVFPGTEVYGSSAMEIAILPAAPMWLIALYVPGMAPVNQYFVPPQWIALSIFVIEICTVFVPCWQVRKHQTLRQETLESIANWESKKRGEGKTETSSDKSSSGPMSTTSTKVGDYSGFDSWKKLSSLENGTNQANQTGNPDESVLTMAALEHLRRQPRDVREQFTRALRIYTEFISPRDAEFPINIAWADLRKLQGVFERAARSTAAANGSSSANDAVTPFADANMNNPITSPPRAAQNQPPPSRDSQIHILQPDDATHQAPPTPTSTTTTTTKNRTSHIPLTVKILEPPSPHAAPASALPLYAGDIPPAFDASVFDAAHASIKYLVLTNTWPKYVRERRNSESSSSGASSVVGDSHSHSNRMSSALSSSGRSETVRGGSSRRSASRAGSSVGGASVGSKFSLKGPLGFLKGAIH</sequence>
<feature type="compositionally biased region" description="Low complexity" evidence="1">
    <location>
        <begin position="684"/>
        <end position="731"/>
    </location>
</feature>
<evidence type="ECO:0000313" key="3">
    <source>
        <dbReference type="EMBL" id="EAQ93860.1"/>
    </source>
</evidence>
<feature type="region of interest" description="Disordered" evidence="1">
    <location>
        <begin position="546"/>
        <end position="619"/>
    </location>
</feature>
<evidence type="ECO:0000313" key="4">
    <source>
        <dbReference type="Proteomes" id="UP000001056"/>
    </source>
</evidence>
<feature type="transmembrane region" description="Helical" evidence="2">
    <location>
        <begin position="387"/>
        <end position="408"/>
    </location>
</feature>
<dbReference type="OrthoDB" id="5313079at2759"/>
<evidence type="ECO:0008006" key="5">
    <source>
        <dbReference type="Google" id="ProtNLM"/>
    </source>
</evidence>
<keyword evidence="2" id="KW-0812">Transmembrane</keyword>
<gene>
    <name evidence="3" type="ORF">CHGG_02095</name>
</gene>
<dbReference type="EMBL" id="CH408029">
    <property type="protein sequence ID" value="EAQ93860.1"/>
    <property type="molecule type" value="Genomic_DNA"/>
</dbReference>
<accession>Q2HCF9</accession>
<dbReference type="eggNOG" id="ENOG502SM9E">
    <property type="taxonomic scope" value="Eukaryota"/>
</dbReference>
<dbReference type="GeneID" id="4387264"/>
<evidence type="ECO:0000256" key="1">
    <source>
        <dbReference type="SAM" id="MobiDB-lite"/>
    </source>
</evidence>
<feature type="region of interest" description="Disordered" evidence="1">
    <location>
        <begin position="424"/>
        <end position="454"/>
    </location>
</feature>
<feature type="region of interest" description="Disordered" evidence="1">
    <location>
        <begin position="680"/>
        <end position="737"/>
    </location>
</feature>
<protein>
    <recommendedName>
        <fullName evidence="5">RGS domain-containing protein</fullName>
    </recommendedName>
</protein>
<dbReference type="InParanoid" id="Q2HCF9"/>
<evidence type="ECO:0000256" key="2">
    <source>
        <dbReference type="SAM" id="Phobius"/>
    </source>
</evidence>
<feature type="compositionally biased region" description="Low complexity" evidence="1">
    <location>
        <begin position="546"/>
        <end position="558"/>
    </location>
</feature>
<reference evidence="4" key="1">
    <citation type="journal article" date="2015" name="Genome Announc.">
        <title>Draft genome sequence of the cellulolytic fungus Chaetomium globosum.</title>
        <authorList>
            <person name="Cuomo C.A."/>
            <person name="Untereiner W.A."/>
            <person name="Ma L.-J."/>
            <person name="Grabherr M."/>
            <person name="Birren B.W."/>
        </authorList>
    </citation>
    <scope>NUCLEOTIDE SEQUENCE [LARGE SCALE GENOMIC DNA]</scope>
    <source>
        <strain evidence="4">ATCC 6205 / CBS 148.51 / DSM 1962 / NBRC 6347 / NRRL 1970</strain>
    </source>
</reference>
<feature type="transmembrane region" description="Helical" evidence="2">
    <location>
        <begin position="312"/>
        <end position="333"/>
    </location>
</feature>
<feature type="transmembrane region" description="Helical" evidence="2">
    <location>
        <begin position="246"/>
        <end position="263"/>
    </location>
</feature>